<comment type="caution">
    <text evidence="1">The sequence shown here is derived from an EMBL/GenBank/DDBJ whole genome shotgun (WGS) entry which is preliminary data.</text>
</comment>
<gene>
    <name evidence="1" type="ORF">FYJ24_11595</name>
</gene>
<accession>A0A6N7VWK5</accession>
<dbReference type="EMBL" id="VULO01000016">
    <property type="protein sequence ID" value="MSS85380.1"/>
    <property type="molecule type" value="Genomic_DNA"/>
</dbReference>
<protein>
    <submittedName>
        <fullName evidence="1">Uncharacterized protein</fullName>
    </submittedName>
</protein>
<keyword evidence="2" id="KW-1185">Reference proteome</keyword>
<proteinExistence type="predicted"/>
<sequence length="62" mass="6411">MTIALVGAAVAGVALIVRRAAQDMRESEELWAQITDEVDAQIAEAEAAAAAKVEEAAEAVSE</sequence>
<dbReference type="InterPro" id="IPR047990">
    <property type="entry name" value="DLW39-like"/>
</dbReference>
<evidence type="ECO:0000313" key="2">
    <source>
        <dbReference type="Proteomes" id="UP000470875"/>
    </source>
</evidence>
<dbReference type="AlphaFoldDB" id="A0A6N7VWK5"/>
<evidence type="ECO:0000313" key="1">
    <source>
        <dbReference type="EMBL" id="MSS85380.1"/>
    </source>
</evidence>
<dbReference type="NCBIfam" id="NF038356">
    <property type="entry name" value="actino_DLW39"/>
    <property type="match status" value="1"/>
</dbReference>
<dbReference type="Proteomes" id="UP000470875">
    <property type="component" value="Unassembled WGS sequence"/>
</dbReference>
<name>A0A6N7VWK5_9ACTO</name>
<organism evidence="1 2">
    <name type="scientific">Scrofimicrobium canadense</name>
    <dbReference type="NCBI Taxonomy" id="2652290"/>
    <lineage>
        <taxon>Bacteria</taxon>
        <taxon>Bacillati</taxon>
        <taxon>Actinomycetota</taxon>
        <taxon>Actinomycetes</taxon>
        <taxon>Actinomycetales</taxon>
        <taxon>Actinomycetaceae</taxon>
        <taxon>Scrofimicrobium</taxon>
    </lineage>
</organism>
<reference evidence="1 2" key="1">
    <citation type="submission" date="2019-08" db="EMBL/GenBank/DDBJ databases">
        <title>In-depth cultivation of the pig gut microbiome towards novel bacterial diversity and tailored functional studies.</title>
        <authorList>
            <person name="Wylensek D."/>
            <person name="Hitch T.C.A."/>
            <person name="Clavel T."/>
        </authorList>
    </citation>
    <scope>NUCLEOTIDE SEQUENCE [LARGE SCALE GENOMIC DNA]</scope>
    <source>
        <strain evidence="1 2">WB03_NA08</strain>
    </source>
</reference>